<dbReference type="EMBL" id="JTDL01000123">
    <property type="protein sequence ID" value="KHL02421.1"/>
    <property type="molecule type" value="Genomic_DNA"/>
</dbReference>
<proteinExistence type="predicted"/>
<dbReference type="InterPro" id="IPR029068">
    <property type="entry name" value="Glyas_Bleomycin-R_OHBP_Dase"/>
</dbReference>
<dbReference type="RefSeq" id="WP_043124132.1">
    <property type="nucleotide sequence ID" value="NZ_JTDL01000123.1"/>
</dbReference>
<evidence type="ECO:0008006" key="3">
    <source>
        <dbReference type="Google" id="ProtNLM"/>
    </source>
</evidence>
<evidence type="ECO:0000313" key="1">
    <source>
        <dbReference type="EMBL" id="KHL02421.1"/>
    </source>
</evidence>
<name>A0A0B2AKV2_9MICC</name>
<gene>
    <name evidence="1" type="ORF">LK10_12515</name>
</gene>
<reference evidence="1 2" key="1">
    <citation type="submission" date="2014-09" db="EMBL/GenBank/DDBJ databases">
        <title>Genome sequence of Sinomonas sp. MUSC 117.</title>
        <authorList>
            <person name="Lee L.-H."/>
        </authorList>
    </citation>
    <scope>NUCLEOTIDE SEQUENCE [LARGE SCALE GENOMIC DNA]</scope>
    <source>
        <strain evidence="1 2">MUSC 117</strain>
    </source>
</reference>
<dbReference type="STRING" id="1338436.LK10_12515"/>
<dbReference type="SUPFAM" id="SSF54593">
    <property type="entry name" value="Glyoxalase/Bleomycin resistance protein/Dihydroxybiphenyl dioxygenase"/>
    <property type="match status" value="1"/>
</dbReference>
<organism evidence="1 2">
    <name type="scientific">Sinomonas humi</name>
    <dbReference type="NCBI Taxonomy" id="1338436"/>
    <lineage>
        <taxon>Bacteria</taxon>
        <taxon>Bacillati</taxon>
        <taxon>Actinomycetota</taxon>
        <taxon>Actinomycetes</taxon>
        <taxon>Micrococcales</taxon>
        <taxon>Micrococcaceae</taxon>
        <taxon>Sinomonas</taxon>
    </lineage>
</organism>
<sequence>MTTVQAIYHTQRTHEWHRFALDLGLRPAFEPGPDWAEFHGGGVLAIQRTDAAAALHGITRLHVLVADLGGVEALLHTTSAAVSRHEMEGVGTVVTARPASGITVSASARPRPARGALRVQPIWSQVDSDEAIGVLRALGLSERIRSEAGTWVDFEGDTGGLAAFHTGMSQPMTLSFEYAGDLDRLAERLSDAGHETSVVDEAYNRSLLVRTPDDWTLWVNGQMTDLYGYRRAD</sequence>
<dbReference type="Proteomes" id="UP000030982">
    <property type="component" value="Unassembled WGS sequence"/>
</dbReference>
<evidence type="ECO:0000313" key="2">
    <source>
        <dbReference type="Proteomes" id="UP000030982"/>
    </source>
</evidence>
<accession>A0A0B2AKV2</accession>
<protein>
    <recommendedName>
        <fullName evidence="3">VOC domain-containing protein</fullName>
    </recommendedName>
</protein>
<keyword evidence="2" id="KW-1185">Reference proteome</keyword>
<dbReference type="OrthoDB" id="3296095at2"/>
<dbReference type="AlphaFoldDB" id="A0A0B2AKV2"/>
<comment type="caution">
    <text evidence="1">The sequence shown here is derived from an EMBL/GenBank/DDBJ whole genome shotgun (WGS) entry which is preliminary data.</text>
</comment>